<keyword evidence="5" id="KW-0677">Repeat</keyword>
<evidence type="ECO:0000259" key="19">
    <source>
        <dbReference type="PROSITE" id="PS51805"/>
    </source>
</evidence>
<dbReference type="FunFam" id="3.30.40.10:FF:000030">
    <property type="entry name" value="Protein Jade-1 isoform 1"/>
    <property type="match status" value="1"/>
</dbReference>
<organism evidence="20 21">
    <name type="scientific">Sciurus carolinensis</name>
    <name type="common">Eastern gray squirrel</name>
    <dbReference type="NCBI Taxonomy" id="30640"/>
    <lineage>
        <taxon>Eukaryota</taxon>
        <taxon>Metazoa</taxon>
        <taxon>Chordata</taxon>
        <taxon>Craniata</taxon>
        <taxon>Vertebrata</taxon>
        <taxon>Euteleostomi</taxon>
        <taxon>Mammalia</taxon>
        <taxon>Eutheria</taxon>
        <taxon>Euarchontoglires</taxon>
        <taxon>Glires</taxon>
        <taxon>Rodentia</taxon>
        <taxon>Sciuromorpha</taxon>
        <taxon>Sciuridae</taxon>
        <taxon>Sciurinae</taxon>
        <taxon>Sciurini</taxon>
        <taxon>Sciurus</taxon>
    </lineage>
</organism>
<dbReference type="Pfam" id="PF13832">
    <property type="entry name" value="zf-HC5HC2H_2"/>
    <property type="match status" value="1"/>
</dbReference>
<dbReference type="SUPFAM" id="SSF57903">
    <property type="entry name" value="FYVE/PHD zinc finger"/>
    <property type="match status" value="1"/>
</dbReference>
<dbReference type="Pfam" id="PF10513">
    <property type="entry name" value="EPL1"/>
    <property type="match status" value="1"/>
</dbReference>
<evidence type="ECO:0000256" key="10">
    <source>
        <dbReference type="ARBA" id="ARBA00023163"/>
    </source>
</evidence>
<comment type="subcellular location">
    <subcellularLocation>
        <location evidence="1">Cytoplasm</location>
        <location evidence="1">Cytoskeleton</location>
        <location evidence="1">Cilium basal body</location>
    </subcellularLocation>
    <subcellularLocation>
        <location evidence="2">Nucleus</location>
    </subcellularLocation>
</comment>
<keyword evidence="8" id="KW-0805">Transcription regulation</keyword>
<keyword evidence="6" id="KW-0863">Zinc-finger</keyword>
<keyword evidence="7" id="KW-0862">Zinc</keyword>
<evidence type="ECO:0000256" key="13">
    <source>
        <dbReference type="ARBA" id="ARBA00023273"/>
    </source>
</evidence>
<dbReference type="Proteomes" id="UP001166674">
    <property type="component" value="Unassembled WGS sequence"/>
</dbReference>
<dbReference type="GO" id="GO:0006915">
    <property type="term" value="P:apoptotic process"/>
    <property type="evidence" value="ECO:0007669"/>
    <property type="project" value="UniProtKB-KW"/>
</dbReference>
<dbReference type="CDD" id="cd15671">
    <property type="entry name" value="ePHD_JADE"/>
    <property type="match status" value="1"/>
</dbReference>
<evidence type="ECO:0000256" key="6">
    <source>
        <dbReference type="ARBA" id="ARBA00022771"/>
    </source>
</evidence>
<dbReference type="PROSITE" id="PS51805">
    <property type="entry name" value="EPHD"/>
    <property type="match status" value="1"/>
</dbReference>
<evidence type="ECO:0000256" key="15">
    <source>
        <dbReference type="ARBA" id="ARBA00040212"/>
    </source>
</evidence>
<feature type="region of interest" description="Disordered" evidence="18">
    <location>
        <begin position="744"/>
        <end position="787"/>
    </location>
</feature>
<protein>
    <recommendedName>
        <fullName evidence="15">Protein Jade-1</fullName>
    </recommendedName>
    <alternativeName>
        <fullName evidence="16">Jade family PHD finger protein 1</fullName>
    </alternativeName>
    <alternativeName>
        <fullName evidence="17">PHD finger protein 17</fullName>
    </alternativeName>
</protein>
<feature type="region of interest" description="Disordered" evidence="18">
    <location>
        <begin position="664"/>
        <end position="686"/>
    </location>
</feature>
<dbReference type="PANTHER" id="PTHR13793">
    <property type="entry name" value="PHD FINGER PROTEINS"/>
    <property type="match status" value="1"/>
</dbReference>
<dbReference type="GO" id="GO:0008270">
    <property type="term" value="F:zinc ion binding"/>
    <property type="evidence" value="ECO:0007669"/>
    <property type="project" value="UniProtKB-KW"/>
</dbReference>
<evidence type="ECO:0000256" key="18">
    <source>
        <dbReference type="SAM" id="MobiDB-lite"/>
    </source>
</evidence>
<evidence type="ECO:0000313" key="21">
    <source>
        <dbReference type="Proteomes" id="UP001166674"/>
    </source>
</evidence>
<accession>A0AA41SUH4</accession>
<keyword evidence="10" id="KW-0804">Transcription</keyword>
<dbReference type="InterPro" id="IPR034732">
    <property type="entry name" value="EPHD"/>
</dbReference>
<comment type="similarity">
    <text evidence="14">Belongs to the JADE family.</text>
</comment>
<dbReference type="InterPro" id="IPR001965">
    <property type="entry name" value="Znf_PHD"/>
</dbReference>
<evidence type="ECO:0000256" key="12">
    <source>
        <dbReference type="ARBA" id="ARBA00023242"/>
    </source>
</evidence>
<feature type="compositionally biased region" description="Basic and acidic residues" evidence="18">
    <location>
        <begin position="858"/>
        <end position="869"/>
    </location>
</feature>
<dbReference type="GO" id="GO:0005634">
    <property type="term" value="C:nucleus"/>
    <property type="evidence" value="ECO:0007669"/>
    <property type="project" value="UniProtKB-SubCell"/>
</dbReference>
<dbReference type="InterPro" id="IPR050701">
    <property type="entry name" value="Histone_Mod_Regulator"/>
</dbReference>
<evidence type="ECO:0000256" key="4">
    <source>
        <dbReference type="ARBA" id="ARBA00022723"/>
    </source>
</evidence>
<reference evidence="20" key="1">
    <citation type="submission" date="2020-03" db="EMBL/GenBank/DDBJ databases">
        <title>Studies in the Genomics of Life Span.</title>
        <authorList>
            <person name="Glass D."/>
        </authorList>
    </citation>
    <scope>NUCLEOTIDE SEQUENCE</scope>
    <source>
        <strain evidence="20">SUZIE</strain>
        <tissue evidence="20">Muscle</tissue>
    </source>
</reference>
<dbReference type="InterPro" id="IPR013083">
    <property type="entry name" value="Znf_RING/FYVE/PHD"/>
</dbReference>
<evidence type="ECO:0000256" key="11">
    <source>
        <dbReference type="ARBA" id="ARBA00023212"/>
    </source>
</evidence>
<dbReference type="Gene3D" id="3.30.40.10">
    <property type="entry name" value="Zinc/RING finger domain, C3HC4 (zinc finger)"/>
    <property type="match status" value="2"/>
</dbReference>
<dbReference type="InterPro" id="IPR019542">
    <property type="entry name" value="Enhancer_polycomb-like_N"/>
</dbReference>
<keyword evidence="3" id="KW-0053">Apoptosis</keyword>
<evidence type="ECO:0000256" key="8">
    <source>
        <dbReference type="ARBA" id="ARBA00023015"/>
    </source>
</evidence>
<evidence type="ECO:0000256" key="17">
    <source>
        <dbReference type="ARBA" id="ARBA00042970"/>
    </source>
</evidence>
<dbReference type="AlphaFoldDB" id="A0AA41SUH4"/>
<dbReference type="GO" id="GO:0000123">
    <property type="term" value="C:histone acetyltransferase complex"/>
    <property type="evidence" value="ECO:0007669"/>
    <property type="project" value="TreeGrafter"/>
</dbReference>
<dbReference type="GO" id="GO:0006357">
    <property type="term" value="P:regulation of transcription by RNA polymerase II"/>
    <property type="evidence" value="ECO:0007669"/>
    <property type="project" value="TreeGrafter"/>
</dbReference>
<evidence type="ECO:0000313" key="20">
    <source>
        <dbReference type="EMBL" id="MBZ3873331.1"/>
    </source>
</evidence>
<sequence length="913" mass="101985">MPPHPTPNFGIAIDLASGRQMPQSPEQVFRTDLITAMKLHDSYQLNPDEYYVLADPWRQEWEKGVQVPVSPGTIPQPVARVVSEEKSLMFIRPKKYIVSSGPEPPDLGYVDIRTLADSVCRYDLNDMDAAWLELTNEEFKEMGMPQLDEFTMERVLEEFEQRCYDNMSHAIETEEGLGIEYDEDVVCDVCQSPDGEDGNEMVFCDKCNICVHQAEAARADTQPAGLFPLRTRAALPGLSKQGGLRSWASWHAAAPGGCPLLSVVVEPFLNLVWTCLCSNTAQIMADSPVRGLQEHPVPGEDALACYGILKVPEGSWLCRTCALGVQPKCLLCPKKGGAMKPTRSGTKWVHVSCALWIPEVSIGSPEKMEPITKVSHIPSSRWALVCSLCNEKFGASIQCSVKNCRTAFHVTCAFDRGLEMKTILAENDEVKFKSYCPKHSSHRKPEENLGEGAAQENGAPECSPRSPLEPFASLEQNREEAHRVSVRKQKLQQLEDGFYTFVNLLDVARALRLPEEVVDFLYQYWKLKRKVNFNKPLITPKKDEEDNLAKREQDVLFRRLQLFTHLRQDLERVRNLTYMVTRREKIKRSVCRVQEQMFSLYTKLLEQERVSGVPSSCSSFSLEHMLLFNSPSLGPDAPKIEDLKWHSAFFRKQMGTSLVHSLKKPHKRDLLQNSSGGEGKTLPRQPELCGVREGLGVPESLLGFEKTFAEARLISAQQKNGVVTPDHGKRRDNRFHCDLIKGDLKDKPLKQSHKPLRSTDVSQRHLDSARAAPSLGAGQATPGARRDMVPRCNGSLVRANCSQTAVQVPTTPASPGKDWGGFRIPKKGERPQQGEAAEGACHQHSGYPYLGLGRAAAKERARSKLKPDSENDGYVPDAEMSDSESEASEKKCVHASSTISRRTDIIRRSILAS</sequence>
<gene>
    <name evidence="20" type="ORF">SUZIE_122405</name>
</gene>
<evidence type="ECO:0000256" key="16">
    <source>
        <dbReference type="ARBA" id="ARBA00041998"/>
    </source>
</evidence>
<proteinExistence type="inferred from homology"/>
<keyword evidence="13" id="KW-0966">Cell projection</keyword>
<name>A0AA41SUH4_SCICA</name>
<comment type="caution">
    <text evidence="20">The sequence shown here is derived from an EMBL/GenBank/DDBJ whole genome shotgun (WGS) entry which is preliminary data.</text>
</comment>
<keyword evidence="12" id="KW-0539">Nucleus</keyword>
<feature type="region of interest" description="Disordered" evidence="18">
    <location>
        <begin position="437"/>
        <end position="469"/>
    </location>
</feature>
<evidence type="ECO:0000256" key="14">
    <source>
        <dbReference type="ARBA" id="ARBA00038371"/>
    </source>
</evidence>
<dbReference type="EMBL" id="JAATJV010201922">
    <property type="protein sequence ID" value="MBZ3873331.1"/>
    <property type="molecule type" value="Genomic_DNA"/>
</dbReference>
<keyword evidence="21" id="KW-1185">Reference proteome</keyword>
<keyword evidence="9" id="KW-0010">Activator</keyword>
<dbReference type="InterPro" id="IPR011011">
    <property type="entry name" value="Znf_FYVE_PHD"/>
</dbReference>
<dbReference type="PANTHER" id="PTHR13793:SF79">
    <property type="entry name" value="PROTEIN JADE-1"/>
    <property type="match status" value="1"/>
</dbReference>
<evidence type="ECO:0000256" key="7">
    <source>
        <dbReference type="ARBA" id="ARBA00022833"/>
    </source>
</evidence>
<feature type="region of interest" description="Disordered" evidence="18">
    <location>
        <begin position="858"/>
        <end position="898"/>
    </location>
</feature>
<dbReference type="SMART" id="SM00249">
    <property type="entry name" value="PHD"/>
    <property type="match status" value="2"/>
</dbReference>
<keyword evidence="4" id="KW-0479">Metal-binding</keyword>
<evidence type="ECO:0000256" key="5">
    <source>
        <dbReference type="ARBA" id="ARBA00022737"/>
    </source>
</evidence>
<evidence type="ECO:0000256" key="2">
    <source>
        <dbReference type="ARBA" id="ARBA00004123"/>
    </source>
</evidence>
<evidence type="ECO:0000256" key="1">
    <source>
        <dbReference type="ARBA" id="ARBA00004120"/>
    </source>
</evidence>
<evidence type="ECO:0000256" key="9">
    <source>
        <dbReference type="ARBA" id="ARBA00023159"/>
    </source>
</evidence>
<keyword evidence="11" id="KW-0206">Cytoskeleton</keyword>
<keyword evidence="11" id="KW-0963">Cytoplasm</keyword>
<evidence type="ECO:0000256" key="3">
    <source>
        <dbReference type="ARBA" id="ARBA00022703"/>
    </source>
</evidence>
<feature type="domain" description="PHD-type" evidence="19">
    <location>
        <begin position="326"/>
        <end position="440"/>
    </location>
</feature>